<evidence type="ECO:0000256" key="4">
    <source>
        <dbReference type="ARBA" id="ARBA00022595"/>
    </source>
</evidence>
<keyword evidence="18" id="KW-1160">Virus entry into host cell</keyword>
<evidence type="ECO:0000259" key="21">
    <source>
        <dbReference type="PROSITE" id="PS51924"/>
    </source>
</evidence>
<dbReference type="InterPro" id="IPR044874">
    <property type="entry name" value="Spike_S2_CoV_HR2"/>
</dbReference>
<keyword evidence="8" id="KW-1161">Viral attachment to host cell</keyword>
<evidence type="ECO:0000256" key="1">
    <source>
        <dbReference type="ARBA" id="ARBA00022506"/>
    </source>
</evidence>
<evidence type="ECO:0000256" key="17">
    <source>
        <dbReference type="ARBA" id="ARBA00023180"/>
    </source>
</evidence>
<dbReference type="Pfam" id="PF01601">
    <property type="entry name" value="CoV_S2"/>
    <property type="match status" value="1"/>
</dbReference>
<dbReference type="GO" id="GO:0019031">
    <property type="term" value="C:viral envelope"/>
    <property type="evidence" value="ECO:0007669"/>
    <property type="project" value="UniProtKB-KW"/>
</dbReference>
<keyword evidence="7" id="KW-0732">Signal</keyword>
<protein>
    <submittedName>
        <fullName evidence="22">Spike glycoprotein</fullName>
    </submittedName>
</protein>
<name>A0AB39ADV5_9GAMC</name>
<evidence type="ECO:0000256" key="13">
    <source>
        <dbReference type="ARBA" id="ARBA00022989"/>
    </source>
</evidence>
<keyword evidence="16 19" id="KW-0472">Membrane</keyword>
<dbReference type="GO" id="GO:0055036">
    <property type="term" value="C:virion membrane"/>
    <property type="evidence" value="ECO:0007669"/>
    <property type="project" value="InterPro"/>
</dbReference>
<evidence type="ECO:0000313" key="22">
    <source>
        <dbReference type="EMBL" id="XDG23788.1"/>
    </source>
</evidence>
<evidence type="ECO:0000256" key="5">
    <source>
        <dbReference type="ARBA" id="ARBA00022685"/>
    </source>
</evidence>
<feature type="domain" description="Coronavirus spike (S) glycoprotein S2 subunit heptad repeat 1 (HR1) region profile" evidence="20">
    <location>
        <begin position="732"/>
        <end position="837"/>
    </location>
</feature>
<evidence type="ECO:0000256" key="9">
    <source>
        <dbReference type="ARBA" id="ARBA00022844"/>
    </source>
</evidence>
<dbReference type="PROSITE" id="PS51923">
    <property type="entry name" value="COV_S2_HR1"/>
    <property type="match status" value="1"/>
</dbReference>
<evidence type="ECO:0000256" key="14">
    <source>
        <dbReference type="ARBA" id="ARBA00023026"/>
    </source>
</evidence>
<evidence type="ECO:0000256" key="10">
    <source>
        <dbReference type="ARBA" id="ARBA00022870"/>
    </source>
</evidence>
<keyword evidence="14" id="KW-0843">Virulence</keyword>
<evidence type="ECO:0000256" key="2">
    <source>
        <dbReference type="ARBA" id="ARBA00022510"/>
    </source>
</evidence>
<reference evidence="22" key="1">
    <citation type="submission" date="2024-05" db="EMBL/GenBank/DDBJ databases">
        <title>Avian Migration-Mediated Cross-Species Transmission and Recombination Shaping the Diversity of Gammacoronaviruses and Deltacoronaviruses.</title>
        <authorList>
            <person name="Han Y."/>
            <person name="Xu P."/>
            <person name="Xu Y."/>
            <person name="Wang Y."/>
            <person name="Hu J."/>
            <person name="Ma M."/>
            <person name="Li Z."/>
            <person name="Bo S."/>
            <person name="Zhao C."/>
            <person name="Ji L."/>
            <person name="Yuan Y."/>
            <person name="Zhao W."/>
            <person name="Wang J."/>
            <person name="Jin Q."/>
            <person name="Wu Z."/>
            <person name="He G."/>
        </authorList>
    </citation>
    <scope>NUCLEOTIDE SEQUENCE</scope>
    <source>
        <strain evidence="22">AvAa-GammaCoV/SH22-SH307</strain>
    </source>
</reference>
<keyword evidence="13 19" id="KW-1133">Transmembrane helix</keyword>
<dbReference type="GO" id="GO:0019064">
    <property type="term" value="P:fusion of virus membrane with host plasma membrane"/>
    <property type="evidence" value="ECO:0007669"/>
    <property type="project" value="InterPro"/>
</dbReference>
<dbReference type="InterPro" id="IPR002552">
    <property type="entry name" value="Spike_S2_CoV"/>
</dbReference>
<proteinExistence type="predicted"/>
<keyword evidence="5" id="KW-0165">Cleavage on pair of basic residues</keyword>
<dbReference type="InterPro" id="IPR044873">
    <property type="entry name" value="Spike_S2_CoV_HR1"/>
</dbReference>
<organism evidence="22">
    <name type="scientific">Bird gammacoronavirus AnasCN24</name>
    <dbReference type="NCBI Taxonomy" id="3237959"/>
    <lineage>
        <taxon>Viruses</taxon>
        <taxon>Riboviria</taxon>
        <taxon>Orthornavirae</taxon>
        <taxon>Pisuviricota</taxon>
        <taxon>Pisoniviricetes</taxon>
        <taxon>Nidovirales</taxon>
        <taxon>Cornidovirineae</taxon>
        <taxon>Coronaviridae</taxon>
        <taxon>Orthocoronavirinae</taxon>
        <taxon>Gammacoronavirus</taxon>
    </lineage>
</organism>
<keyword evidence="11" id="KW-0261">Viral envelope protein</keyword>
<evidence type="ECO:0000256" key="6">
    <source>
        <dbReference type="ARBA" id="ARBA00022692"/>
    </source>
</evidence>
<evidence type="ECO:0000259" key="20">
    <source>
        <dbReference type="PROSITE" id="PS51923"/>
    </source>
</evidence>
<dbReference type="GO" id="GO:0039654">
    <property type="term" value="P:fusion of virus membrane with host endosome membrane"/>
    <property type="evidence" value="ECO:0007669"/>
    <property type="project" value="InterPro"/>
</dbReference>
<keyword evidence="3" id="KW-0945">Host-virus interaction</keyword>
<keyword evidence="10" id="KW-1043">Host membrane</keyword>
<keyword evidence="12" id="KW-1164">Virus endocytosis by host</keyword>
<dbReference type="SUPFAM" id="SSF111474">
    <property type="entry name" value="Coronavirus S2 glycoprotein"/>
    <property type="match status" value="2"/>
</dbReference>
<dbReference type="GO" id="GO:0046813">
    <property type="term" value="P:receptor-mediated virion attachment to host cell"/>
    <property type="evidence" value="ECO:0007669"/>
    <property type="project" value="InterPro"/>
</dbReference>
<evidence type="ECO:0000256" key="7">
    <source>
        <dbReference type="ARBA" id="ARBA00022729"/>
    </source>
</evidence>
<evidence type="ECO:0000256" key="18">
    <source>
        <dbReference type="ARBA" id="ARBA00023296"/>
    </source>
</evidence>
<keyword evidence="6 19" id="KW-0812">Transmembrane</keyword>
<keyword evidence="9" id="KW-0946">Virion</keyword>
<evidence type="ECO:0000256" key="15">
    <source>
        <dbReference type="ARBA" id="ARBA00023054"/>
    </source>
</evidence>
<dbReference type="GO" id="GO:0075509">
    <property type="term" value="P:endocytosis involved in viral entry into host cell"/>
    <property type="evidence" value="ECO:0007669"/>
    <property type="project" value="InterPro"/>
</dbReference>
<evidence type="ECO:0000256" key="16">
    <source>
        <dbReference type="ARBA" id="ARBA00023136"/>
    </source>
</evidence>
<evidence type="ECO:0000256" key="19">
    <source>
        <dbReference type="SAM" id="Phobius"/>
    </source>
</evidence>
<keyword evidence="2" id="KW-1170">Fusion of virus membrane with host endosomal membrane</keyword>
<feature type="domain" description="Coronavirus spike (S) glycoprotein S2 subunit heptad repeat 2 (HR2) region profile" evidence="21">
    <location>
        <begin position="989"/>
        <end position="1069"/>
    </location>
</feature>
<dbReference type="InterPro" id="IPR043473">
    <property type="entry name" value="S2_sf_CoV"/>
</dbReference>
<dbReference type="PROSITE" id="PS51924">
    <property type="entry name" value="COV_S2_HR2"/>
    <property type="match status" value="1"/>
</dbReference>
<keyword evidence="1" id="KW-1168">Fusion of virus membrane with host membrane</keyword>
<dbReference type="InterPro" id="IPR043614">
    <property type="entry name" value="Spike_S2_CoV_C"/>
</dbReference>
<feature type="transmembrane region" description="Helical" evidence="19">
    <location>
        <begin position="1058"/>
        <end position="1080"/>
    </location>
</feature>
<dbReference type="Pfam" id="PF19214">
    <property type="entry name" value="CoV_S2_C"/>
    <property type="match status" value="1"/>
</dbReference>
<evidence type="ECO:0000256" key="11">
    <source>
        <dbReference type="ARBA" id="ARBA00022879"/>
    </source>
</evidence>
<evidence type="ECO:0000256" key="8">
    <source>
        <dbReference type="ARBA" id="ARBA00022804"/>
    </source>
</evidence>
<accession>A0AB39ADV5</accession>
<keyword evidence="15" id="KW-0175">Coiled coil</keyword>
<evidence type="ECO:0000256" key="12">
    <source>
        <dbReference type="ARBA" id="ARBA00022890"/>
    </source>
</evidence>
<keyword evidence="17" id="KW-0325">Glycoprotein</keyword>
<keyword evidence="4" id="KW-1162">Viral penetration into host cytoplasm</keyword>
<sequence>MSALLTLWATSLFVISDCFKSTTTFYYDTSLDRRADGVYIVDGAYKVVYYNDTYGACVGTAGGGPINYTAWFDGTTQAVFNRFEHSTDCFKPDVRKADITFIVFNSISNVTFSMASGTGGRQHLSVVSSLFTTKFTQFCFAELGVVLRPFSIFVNGLVVYSSLENGDALGYSLMYGSQDNGKDWRCTVIYAMNITTALVQYQSGNAINYTACDVSDFTKLQCNLMQFNITPGAYPLTPQPAYDSHVVVQPAVEAATYYMQFAPNTTFSAAGHPAFYFNWTGLRDYQGLEASWASCKDFTIYPTWTNLRQGTGFKYFNVTISPVYGPGGPSAPSCSCYFIYCKRNQWGIAECGHRYSGGGRIFLCVEYEFGPNTYYLQATSSANNITVDTSGDVCYSYDIYGVKGYGVFTQAPAQVVAGNLGGGRMVASLSGGVSYVRVNLTRQSIITPTILKVDPCPTFSTDVLTFGSSVDGYYFPSVNITTAYSLNCTVLDTGSICARKPLRHKRSVDQSQCTGITLSNGYCFKPDHTFYKVNPVYVNYTEYSPLVFEDAPIEVPLTLQLAVTAEYIPTEFDMVSVDCERFVCSGAPRCLKLLQQYGGACSNIINSLNSVNDYTRVDVTDFYRSLPQHNFSMERVQGGFDTGLFLPQGGQKRSFIEDLLFTKVESVGLPTDNAYKECTKGFLGHLKDLACAQYYNGIMVLPPVIPPDTQMLYTTGLIGAMTFGGLTSAAAIPFATQVQARINHLGITSTILLDNQQKIAASFNNALNYTISGFSAVNSALSKIQDYVNNQAYVVNEAFKAIGSNFGAISNAINDIYDKLDELKADQQADRIITGRLAALVSLVSAKQLQQYQASQNRQLARQKISECVMSQSLRYGFCGNGTHVMSIPQSSPSGMTFLHVSYVPGEYVTLNATPGFCVNGTYAIAPRQGVGVFFKSDDFPDTLVTGYAITSRTLYQPRAIALSDVVNLTSCNVTFYNVSSDLINVDVDVDFNFTEEFDKWWNDTRVEFPNIDFNFSVPFLNISTEISQIQDAINGLNNSYIELQELSKLITYIKWPWYVWLAIGFATIVFILILGWIFFMTGCCGCCCGCFGLIPLMSRCNKKSSYYTTFDDDVVGEQIRPKKSV</sequence>
<evidence type="ECO:0000256" key="3">
    <source>
        <dbReference type="ARBA" id="ARBA00022581"/>
    </source>
</evidence>
<dbReference type="Gene3D" id="1.20.5.300">
    <property type="match status" value="2"/>
</dbReference>
<dbReference type="EMBL" id="PP845408">
    <property type="protein sequence ID" value="XDG23788.1"/>
    <property type="molecule type" value="Genomic_RNA"/>
</dbReference>
<dbReference type="GO" id="GO:0016020">
    <property type="term" value="C:membrane"/>
    <property type="evidence" value="ECO:0007669"/>
    <property type="project" value="InterPro"/>
</dbReference>